<reference evidence="3" key="1">
    <citation type="journal article" date="2011" name="Genome Biol.">
        <title>Comparative genomics of the social amoebae Dictyostelium discoideum and Dictyostelium purpureum.</title>
        <authorList>
            <consortium name="US DOE Joint Genome Institute (JGI-PGF)"/>
            <person name="Sucgang R."/>
            <person name="Kuo A."/>
            <person name="Tian X."/>
            <person name="Salerno W."/>
            <person name="Parikh A."/>
            <person name="Feasley C.L."/>
            <person name="Dalin E."/>
            <person name="Tu H."/>
            <person name="Huang E."/>
            <person name="Barry K."/>
            <person name="Lindquist E."/>
            <person name="Shapiro H."/>
            <person name="Bruce D."/>
            <person name="Schmutz J."/>
            <person name="Salamov A."/>
            <person name="Fey P."/>
            <person name="Gaudet P."/>
            <person name="Anjard C."/>
            <person name="Babu M.M."/>
            <person name="Basu S."/>
            <person name="Bushmanova Y."/>
            <person name="van der Wel H."/>
            <person name="Katoh-Kurasawa M."/>
            <person name="Dinh C."/>
            <person name="Coutinho P.M."/>
            <person name="Saito T."/>
            <person name="Elias M."/>
            <person name="Schaap P."/>
            <person name="Kay R.R."/>
            <person name="Henrissat B."/>
            <person name="Eichinger L."/>
            <person name="Rivero F."/>
            <person name="Putnam N.H."/>
            <person name="West C.M."/>
            <person name="Loomis W.F."/>
            <person name="Chisholm R.L."/>
            <person name="Shaulsky G."/>
            <person name="Strassmann J.E."/>
            <person name="Queller D.C."/>
            <person name="Kuspa A."/>
            <person name="Grigoriev I.V."/>
        </authorList>
    </citation>
    <scope>NUCLEOTIDE SEQUENCE [LARGE SCALE GENOMIC DNA]</scope>
    <source>
        <strain evidence="3">QSDP1</strain>
    </source>
</reference>
<gene>
    <name evidence="2" type="ORF">DICPUDRAFT_149939</name>
</gene>
<dbReference type="PANTHER" id="PTHR35885:SF1">
    <property type="entry name" value="CARBOHYDRATE BINDING DOMAIN-CONTAINING PROTEIN"/>
    <property type="match status" value="1"/>
</dbReference>
<accession>F0ZF20</accession>
<protein>
    <submittedName>
        <fullName evidence="2">Uncharacterized protein</fullName>
    </submittedName>
</protein>
<keyword evidence="1" id="KW-0732">Signal</keyword>
<evidence type="ECO:0000256" key="1">
    <source>
        <dbReference type="SAM" id="SignalP"/>
    </source>
</evidence>
<evidence type="ECO:0000313" key="2">
    <source>
        <dbReference type="EMBL" id="EGC37446.1"/>
    </source>
</evidence>
<dbReference type="VEuPathDB" id="AmoebaDB:DICPUDRAFT_149939"/>
<keyword evidence="3" id="KW-1185">Reference proteome</keyword>
<feature type="signal peptide" evidence="1">
    <location>
        <begin position="1"/>
        <end position="17"/>
    </location>
</feature>
<dbReference type="AlphaFoldDB" id="F0ZF20"/>
<dbReference type="PANTHER" id="PTHR35885">
    <property type="entry name" value="CARBOHYDRATE BINDING DOMAIN-CONTAINING PROTEIN-RELATED"/>
    <property type="match status" value="1"/>
</dbReference>
<proteinExistence type="predicted"/>
<dbReference type="KEGG" id="dpp:DICPUDRAFT_149939"/>
<evidence type="ECO:0000313" key="3">
    <source>
        <dbReference type="Proteomes" id="UP000001064"/>
    </source>
</evidence>
<dbReference type="Proteomes" id="UP000001064">
    <property type="component" value="Unassembled WGS sequence"/>
</dbReference>
<dbReference type="RefSeq" id="XP_003286010.1">
    <property type="nucleotide sequence ID" value="XM_003285962.1"/>
</dbReference>
<dbReference type="InParanoid" id="F0ZF20"/>
<sequence>MKLFLILILSLLGLVNSQSYYALWNNPQNEYPNAFIGVVELSTNTIKQLSSIPSCQHIASMSTYNEVLNTAFFLVTSNLLYLFNFGSLQLVLVGSYKTDDQDILSIQSLQTNDEKDLLVVYSSQGLYSMGYVDLVSGNTQLLLSLPGTFLTLSFGNNMISILIEENGIDYFYTLSPANNTITSKNQLYWKRNPENNPYALTFINTFASFFFFENFSNESVYLMQVNYSTNLVQLSPFWSPQLDISKVWSIAGDTVNKLFYVITSDSQGTTYLNKFVQTGYFNQVTFPVNVTNFWSL</sequence>
<dbReference type="EMBL" id="GL870999">
    <property type="protein sequence ID" value="EGC37446.1"/>
    <property type="molecule type" value="Genomic_DNA"/>
</dbReference>
<dbReference type="GeneID" id="10499806"/>
<feature type="chain" id="PRO_5003261649" evidence="1">
    <location>
        <begin position="18"/>
        <end position="296"/>
    </location>
</feature>
<name>F0ZF20_DICPU</name>
<organism evidence="2 3">
    <name type="scientific">Dictyostelium purpureum</name>
    <name type="common">Slime mold</name>
    <dbReference type="NCBI Taxonomy" id="5786"/>
    <lineage>
        <taxon>Eukaryota</taxon>
        <taxon>Amoebozoa</taxon>
        <taxon>Evosea</taxon>
        <taxon>Eumycetozoa</taxon>
        <taxon>Dictyostelia</taxon>
        <taxon>Dictyosteliales</taxon>
        <taxon>Dictyosteliaceae</taxon>
        <taxon>Dictyostelium</taxon>
    </lineage>
</organism>